<dbReference type="eggNOG" id="arCOG06193">
    <property type="taxonomic scope" value="Archaea"/>
</dbReference>
<proteinExistence type="predicted"/>
<dbReference type="EnsemblBacteria" id="ABD40453">
    <property type="protein sequence ID" value="ABD40453"/>
    <property type="gene ID" value="Mhun_0700"/>
</dbReference>
<evidence type="ECO:0000256" key="1">
    <source>
        <dbReference type="ARBA" id="ARBA00000085"/>
    </source>
</evidence>
<dbReference type="Pfam" id="PF08447">
    <property type="entry name" value="PAS_3"/>
    <property type="match status" value="1"/>
</dbReference>
<keyword evidence="6" id="KW-0812">Transmembrane</keyword>
<dbReference type="Pfam" id="PF02518">
    <property type="entry name" value="HATPase_c"/>
    <property type="match status" value="1"/>
</dbReference>
<keyword evidence="6" id="KW-1133">Transmembrane helix</keyword>
<evidence type="ECO:0000256" key="3">
    <source>
        <dbReference type="ARBA" id="ARBA00022553"/>
    </source>
</evidence>
<dbReference type="GeneID" id="25393456"/>
<dbReference type="InterPro" id="IPR013655">
    <property type="entry name" value="PAS_fold_3"/>
</dbReference>
<dbReference type="HOGENOM" id="CLU_000445_114_58_2"/>
<keyword evidence="6" id="KW-0472">Membrane</keyword>
<dbReference type="InParanoid" id="Q2FMM5"/>
<accession>Q2FMM5</accession>
<dbReference type="SUPFAM" id="SSF55785">
    <property type="entry name" value="PYP-like sensor domain (PAS domain)"/>
    <property type="match status" value="1"/>
</dbReference>
<evidence type="ECO:0000259" key="7">
    <source>
        <dbReference type="PROSITE" id="PS50109"/>
    </source>
</evidence>
<dbReference type="InterPro" id="IPR000700">
    <property type="entry name" value="PAS-assoc_C"/>
</dbReference>
<dbReference type="PROSITE" id="PS50109">
    <property type="entry name" value="HIS_KIN"/>
    <property type="match status" value="1"/>
</dbReference>
<keyword evidence="5 9" id="KW-0418">Kinase</keyword>
<protein>
    <recommendedName>
        <fullName evidence="2">histidine kinase</fullName>
        <ecNumber evidence="2">2.7.13.3</ecNumber>
    </recommendedName>
</protein>
<feature type="transmembrane region" description="Helical" evidence="6">
    <location>
        <begin position="63"/>
        <end position="86"/>
    </location>
</feature>
<name>Q2FMM5_METHJ</name>
<dbReference type="Proteomes" id="UP000001941">
    <property type="component" value="Chromosome"/>
</dbReference>
<reference evidence="10" key="1">
    <citation type="journal article" date="2016" name="Stand. Genomic Sci.">
        <title>Complete genome sequence of Methanospirillum hungatei type strain JF1.</title>
        <authorList>
            <person name="Gunsalus R.P."/>
            <person name="Cook L.E."/>
            <person name="Crable B."/>
            <person name="Rohlin L."/>
            <person name="McDonald E."/>
            <person name="Mouttaki H."/>
            <person name="Sieber J.R."/>
            <person name="Poweleit N."/>
            <person name="Zhou H."/>
            <person name="Lapidus A.L."/>
            <person name="Daligault H.E."/>
            <person name="Land M."/>
            <person name="Gilna P."/>
            <person name="Ivanova N."/>
            <person name="Kyrpides N."/>
            <person name="Culley D.E."/>
            <person name="McInerney M.J."/>
        </authorList>
    </citation>
    <scope>NUCLEOTIDE SEQUENCE [LARGE SCALE GENOMIC DNA]</scope>
    <source>
        <strain evidence="10">ATCC 27890 / DSM 864 / NBRC 100397 / JF-1</strain>
    </source>
</reference>
<feature type="transmembrane region" description="Helical" evidence="6">
    <location>
        <begin position="154"/>
        <end position="172"/>
    </location>
</feature>
<feature type="transmembrane region" description="Helical" evidence="6">
    <location>
        <begin position="98"/>
        <end position="116"/>
    </location>
</feature>
<organism evidence="9 10">
    <name type="scientific">Methanospirillum hungatei JF-1 (strain ATCC 27890 / DSM 864 / NBRC 100397 / JF-1)</name>
    <dbReference type="NCBI Taxonomy" id="323259"/>
    <lineage>
        <taxon>Archaea</taxon>
        <taxon>Methanobacteriati</taxon>
        <taxon>Methanobacteriota</taxon>
        <taxon>Stenosarchaea group</taxon>
        <taxon>Methanomicrobia</taxon>
        <taxon>Methanomicrobiales</taxon>
        <taxon>Methanospirillaceae</taxon>
        <taxon>Methanospirillum</taxon>
    </lineage>
</organism>
<dbReference type="InterPro" id="IPR000014">
    <property type="entry name" value="PAS"/>
</dbReference>
<evidence type="ECO:0000256" key="2">
    <source>
        <dbReference type="ARBA" id="ARBA00012438"/>
    </source>
</evidence>
<dbReference type="KEGG" id="mhu:Mhun_0700"/>
<dbReference type="SUPFAM" id="SSF55874">
    <property type="entry name" value="ATPase domain of HSP90 chaperone/DNA topoisomerase II/histidine kinase"/>
    <property type="match status" value="1"/>
</dbReference>
<keyword evidence="3" id="KW-0597">Phosphoprotein</keyword>
<dbReference type="PANTHER" id="PTHR43304">
    <property type="entry name" value="PHYTOCHROME-LIKE PROTEIN CPH1"/>
    <property type="match status" value="1"/>
</dbReference>
<dbReference type="SMART" id="SM00387">
    <property type="entry name" value="HATPase_c"/>
    <property type="match status" value="1"/>
</dbReference>
<feature type="domain" description="Histidine kinase" evidence="7">
    <location>
        <begin position="367"/>
        <end position="563"/>
    </location>
</feature>
<feature type="transmembrane region" description="Helical" evidence="6">
    <location>
        <begin position="122"/>
        <end position="142"/>
    </location>
</feature>
<dbReference type="InterPro" id="IPR035965">
    <property type="entry name" value="PAS-like_dom_sf"/>
</dbReference>
<feature type="transmembrane region" description="Helical" evidence="6">
    <location>
        <begin position="6"/>
        <end position="28"/>
    </location>
</feature>
<dbReference type="EC" id="2.7.13.3" evidence="2"/>
<dbReference type="CDD" id="cd00082">
    <property type="entry name" value="HisKA"/>
    <property type="match status" value="1"/>
</dbReference>
<dbReference type="CDD" id="cd00130">
    <property type="entry name" value="PAS"/>
    <property type="match status" value="1"/>
</dbReference>
<dbReference type="PROSITE" id="PS50113">
    <property type="entry name" value="PAC"/>
    <property type="match status" value="1"/>
</dbReference>
<dbReference type="AlphaFoldDB" id="Q2FMM5"/>
<comment type="catalytic activity">
    <reaction evidence="1">
        <text>ATP + protein L-histidine = ADP + protein N-phospho-L-histidine.</text>
        <dbReference type="EC" id="2.7.13.3"/>
    </reaction>
</comment>
<dbReference type="InterPro" id="IPR052162">
    <property type="entry name" value="Sensor_kinase/Photoreceptor"/>
</dbReference>
<dbReference type="GO" id="GO:0000155">
    <property type="term" value="F:phosphorelay sensor kinase activity"/>
    <property type="evidence" value="ECO:0007669"/>
    <property type="project" value="InterPro"/>
</dbReference>
<gene>
    <name evidence="9" type="ordered locus">Mhun_0700</name>
</gene>
<dbReference type="InterPro" id="IPR036890">
    <property type="entry name" value="HATPase_C_sf"/>
</dbReference>
<dbReference type="RefSeq" id="WP_011447736.1">
    <property type="nucleotide sequence ID" value="NC_007796.1"/>
</dbReference>
<feature type="domain" description="PAC" evidence="8">
    <location>
        <begin position="304"/>
        <end position="356"/>
    </location>
</feature>
<dbReference type="CDD" id="cd00075">
    <property type="entry name" value="HATPase"/>
    <property type="match status" value="1"/>
</dbReference>
<evidence type="ECO:0000256" key="4">
    <source>
        <dbReference type="ARBA" id="ARBA00022679"/>
    </source>
</evidence>
<keyword evidence="4 9" id="KW-0808">Transferase</keyword>
<keyword evidence="10" id="KW-1185">Reference proteome</keyword>
<evidence type="ECO:0000256" key="5">
    <source>
        <dbReference type="ARBA" id="ARBA00022777"/>
    </source>
</evidence>
<sequence>MMNFLDIKTLIFTIVIIEVFLATIMMLFTKRQKGYPGFTLWALHLFFLIISMSNMIFRDIIPPIISVPLSNVFNILAILMVFEASHRFYYNKPIDKKWYIIVPLVFIGAVYGILLYDDITFRTVMISGFSAIIAFQVAHVFFKNISDDEKIISSLLSLLYGFLGFTLIFRIIDFTLHPTGRTLFEQTTSTSALYLGILFISIGATLLFIILNLDRLARERDKYFKEKEMIASRYELAVETAGMGLWQIDQDTLKLTGDNQILEMAGIKSPDDAFELSLEKLIYPEDLSRLITYIKGATKENEKISAEYRIVGKDGDIKYHISHAKSYRKTDDSRLYFIGLTIDVTPLRKAQIALKKALEKLSILSSITRHDILNSITAISLTTELLKMDITDPSIQKELNSIAESTTEITRLIKFTGEYQDLGISEPMWIDITNILKKLSSSPLLKNIILKIPEPGVLLYSDQMIEKVIYNLIENSVRHGQTVTTISLSYEYDTQDLLVLYTDDGCGIEESEKNLIFKRGHGKNTGLGLALSRDILAITNLTIVENGTPGKGVRFEIRAKPGSFHDNRK</sequence>
<dbReference type="InterPro" id="IPR003661">
    <property type="entry name" value="HisK_dim/P_dom"/>
</dbReference>
<feature type="transmembrane region" description="Helical" evidence="6">
    <location>
        <begin position="192"/>
        <end position="213"/>
    </location>
</feature>
<evidence type="ECO:0000256" key="6">
    <source>
        <dbReference type="SAM" id="Phobius"/>
    </source>
</evidence>
<dbReference type="EMBL" id="CP000254">
    <property type="protein sequence ID" value="ABD40453.1"/>
    <property type="molecule type" value="Genomic_DNA"/>
</dbReference>
<dbReference type="PANTHER" id="PTHR43304:SF1">
    <property type="entry name" value="PAC DOMAIN-CONTAINING PROTEIN"/>
    <property type="match status" value="1"/>
</dbReference>
<evidence type="ECO:0000313" key="10">
    <source>
        <dbReference type="Proteomes" id="UP000001941"/>
    </source>
</evidence>
<feature type="transmembrane region" description="Helical" evidence="6">
    <location>
        <begin position="40"/>
        <end position="57"/>
    </location>
</feature>
<dbReference type="NCBIfam" id="TIGR00229">
    <property type="entry name" value="sensory_box"/>
    <property type="match status" value="1"/>
</dbReference>
<evidence type="ECO:0000313" key="9">
    <source>
        <dbReference type="EMBL" id="ABD40453.1"/>
    </source>
</evidence>
<dbReference type="STRING" id="323259.Mhun_0700"/>
<dbReference type="InterPro" id="IPR003594">
    <property type="entry name" value="HATPase_dom"/>
</dbReference>
<dbReference type="InterPro" id="IPR005467">
    <property type="entry name" value="His_kinase_dom"/>
</dbReference>
<evidence type="ECO:0000259" key="8">
    <source>
        <dbReference type="PROSITE" id="PS50113"/>
    </source>
</evidence>
<dbReference type="Gene3D" id="3.30.450.20">
    <property type="entry name" value="PAS domain"/>
    <property type="match status" value="1"/>
</dbReference>
<dbReference type="Gene3D" id="3.30.565.10">
    <property type="entry name" value="Histidine kinase-like ATPase, C-terminal domain"/>
    <property type="match status" value="1"/>
</dbReference>